<keyword evidence="4 7" id="KW-1133">Transmembrane helix</keyword>
<evidence type="ECO:0000313" key="10">
    <source>
        <dbReference type="EMBL" id="XBH09047.1"/>
    </source>
</evidence>
<keyword evidence="3 7" id="KW-0812">Transmembrane</keyword>
<evidence type="ECO:0000256" key="2">
    <source>
        <dbReference type="ARBA" id="ARBA00022475"/>
    </source>
</evidence>
<sequence length="425" mass="46210">MPANGVAMNIGEIIRQSIDSLLRNRLRSGLTMLGIVWGLVTVVLLLSYGRSLGQEVMNGFLGLGDNVIMVWGGQTSMQAGGERAGQKVKFRDGDTEAVRDTVPFLRAVSSETDDAFSFKYGAKVVNIQSKAIEYPYGGMRRLKVEEGRYFEPADFSDHRQVVIFGAHAAQKLFNGFPPVGESVNIEGHVFQVIGVLQNKIQDSSNNGPDNENAFIPFGMMRLLRNQRDPDSIVFQPVSGDMHLKAIQAVRAVLAQRHHFDPKDDKAIGDWDTVADSAEIMQFSTALELLLGIIGAMTLGVGGVGVMNIMLVSVTERTREIGLLKALGARRRDILSQFLLESLTLTFIAGAAGMMIAVAVAYMIPAMPLYSDIYKTANHEGDIILRASPEVMLISFGILAVVGIVSGLLPAIRAAHMDPVVALRHE</sequence>
<evidence type="ECO:0000256" key="7">
    <source>
        <dbReference type="SAM" id="Phobius"/>
    </source>
</evidence>
<reference evidence="10" key="1">
    <citation type="submission" date="2023-03" db="EMBL/GenBank/DDBJ databases">
        <title>Edaphobacter sp.</title>
        <authorList>
            <person name="Huber K.J."/>
            <person name="Papendorf J."/>
            <person name="Pilke C."/>
            <person name="Bunk B."/>
            <person name="Sproeer C."/>
            <person name="Pester M."/>
        </authorList>
    </citation>
    <scope>NUCLEOTIDE SEQUENCE</scope>
    <source>
        <strain evidence="10">DSM 109919</strain>
    </source>
</reference>
<dbReference type="GO" id="GO:0005886">
    <property type="term" value="C:plasma membrane"/>
    <property type="evidence" value="ECO:0007669"/>
    <property type="project" value="UniProtKB-SubCell"/>
</dbReference>
<evidence type="ECO:0000256" key="1">
    <source>
        <dbReference type="ARBA" id="ARBA00004651"/>
    </source>
</evidence>
<feature type="transmembrane region" description="Helical" evidence="7">
    <location>
        <begin position="30"/>
        <end position="48"/>
    </location>
</feature>
<dbReference type="PANTHER" id="PTHR30572">
    <property type="entry name" value="MEMBRANE COMPONENT OF TRANSPORTER-RELATED"/>
    <property type="match status" value="1"/>
</dbReference>
<evidence type="ECO:0000259" key="8">
    <source>
        <dbReference type="Pfam" id="PF02687"/>
    </source>
</evidence>
<dbReference type="InterPro" id="IPR025857">
    <property type="entry name" value="MacB_PCD"/>
</dbReference>
<comment type="similarity">
    <text evidence="6">Belongs to the ABC-4 integral membrane protein family.</text>
</comment>
<protein>
    <submittedName>
        <fullName evidence="10">ABC transporter permease</fullName>
    </submittedName>
</protein>
<feature type="domain" description="MacB-like periplasmic core" evidence="9">
    <location>
        <begin position="28"/>
        <end position="249"/>
    </location>
</feature>
<evidence type="ECO:0000256" key="6">
    <source>
        <dbReference type="ARBA" id="ARBA00038076"/>
    </source>
</evidence>
<evidence type="ECO:0000259" key="9">
    <source>
        <dbReference type="Pfam" id="PF12704"/>
    </source>
</evidence>
<comment type="subcellular location">
    <subcellularLocation>
        <location evidence="1">Cell membrane</location>
        <topology evidence="1">Multi-pass membrane protein</topology>
    </subcellularLocation>
</comment>
<dbReference type="EMBL" id="CP121194">
    <property type="protein sequence ID" value="XBH09047.1"/>
    <property type="molecule type" value="Genomic_DNA"/>
</dbReference>
<evidence type="ECO:0000256" key="3">
    <source>
        <dbReference type="ARBA" id="ARBA00022692"/>
    </source>
</evidence>
<dbReference type="InterPro" id="IPR003838">
    <property type="entry name" value="ABC3_permease_C"/>
</dbReference>
<dbReference type="GO" id="GO:0022857">
    <property type="term" value="F:transmembrane transporter activity"/>
    <property type="evidence" value="ECO:0007669"/>
    <property type="project" value="TreeGrafter"/>
</dbReference>
<evidence type="ECO:0000256" key="4">
    <source>
        <dbReference type="ARBA" id="ARBA00022989"/>
    </source>
</evidence>
<dbReference type="Pfam" id="PF02687">
    <property type="entry name" value="FtsX"/>
    <property type="match status" value="1"/>
</dbReference>
<keyword evidence="5 7" id="KW-0472">Membrane</keyword>
<evidence type="ECO:0000256" key="5">
    <source>
        <dbReference type="ARBA" id="ARBA00023136"/>
    </source>
</evidence>
<dbReference type="KEGG" id="epl:P4G45_11150"/>
<dbReference type="Pfam" id="PF12704">
    <property type="entry name" value="MacB_PCD"/>
    <property type="match status" value="1"/>
</dbReference>
<dbReference type="RefSeq" id="WP_348266556.1">
    <property type="nucleotide sequence ID" value="NZ_CP121194.1"/>
</dbReference>
<dbReference type="AlphaFoldDB" id="A0AAU7CVV5"/>
<dbReference type="PANTHER" id="PTHR30572:SF4">
    <property type="entry name" value="ABC TRANSPORTER PERMEASE YTRF"/>
    <property type="match status" value="1"/>
</dbReference>
<feature type="transmembrane region" description="Helical" evidence="7">
    <location>
        <begin position="390"/>
        <end position="411"/>
    </location>
</feature>
<organism evidence="10">
    <name type="scientific">Edaphobacter paludis</name>
    <dbReference type="NCBI Taxonomy" id="3035702"/>
    <lineage>
        <taxon>Bacteria</taxon>
        <taxon>Pseudomonadati</taxon>
        <taxon>Acidobacteriota</taxon>
        <taxon>Terriglobia</taxon>
        <taxon>Terriglobales</taxon>
        <taxon>Acidobacteriaceae</taxon>
        <taxon>Edaphobacter</taxon>
    </lineage>
</organism>
<dbReference type="InterPro" id="IPR050250">
    <property type="entry name" value="Macrolide_Exporter_MacB"/>
</dbReference>
<proteinExistence type="inferred from homology"/>
<feature type="domain" description="ABC3 transporter permease C-terminal" evidence="8">
    <location>
        <begin position="292"/>
        <end position="418"/>
    </location>
</feature>
<keyword evidence="2" id="KW-1003">Cell membrane</keyword>
<name>A0AAU7CVV5_9BACT</name>
<feature type="transmembrane region" description="Helical" evidence="7">
    <location>
        <begin position="334"/>
        <end position="363"/>
    </location>
</feature>
<feature type="transmembrane region" description="Helical" evidence="7">
    <location>
        <begin position="288"/>
        <end position="313"/>
    </location>
</feature>
<gene>
    <name evidence="10" type="ORF">P4G45_11150</name>
</gene>
<accession>A0AAU7CVV5</accession>